<dbReference type="GO" id="GO:0036088">
    <property type="term" value="P:D-serine catabolic process"/>
    <property type="evidence" value="ECO:0007669"/>
    <property type="project" value="TreeGrafter"/>
</dbReference>
<keyword evidence="5" id="KW-1185">Reference proteome</keyword>
<dbReference type="AlphaFoldDB" id="A0A0V8JES7"/>
<reference evidence="4 5" key="1">
    <citation type="journal article" date="2014" name="Antonie Van Leeuwenhoek">
        <title>Fictibacillus enclensis sp. nov., isolated from marine sediment.</title>
        <authorList>
            <person name="Dastager S.G."/>
            <person name="Mawlankar R."/>
            <person name="Srinivasan K."/>
            <person name="Tang S.K."/>
            <person name="Lee J.C."/>
            <person name="Ramana V.V."/>
            <person name="Shouche Y.S."/>
        </authorList>
    </citation>
    <scope>NUCLEOTIDE SEQUENCE [LARGE SCALE GENOMIC DNA]</scope>
    <source>
        <strain evidence="4 5">NIO-1003</strain>
    </source>
</reference>
<comment type="similarity">
    <text evidence="1">Belongs to the DSD1 family.</text>
</comment>
<dbReference type="Pfam" id="PF01168">
    <property type="entry name" value="Ala_racemase_N"/>
    <property type="match status" value="1"/>
</dbReference>
<sequence length="362" mass="39437">MDTPALVIEKRKLDANIQKMADIARTKKVHLRPHTKTHKNPKIAKLQLEAGAAGITVAKVAEAEVMAEHGIDDIFIAYPLVSEIKIQKAIDLSRKIRLITAFDSLEGIQKLSQSAETAGVVLEVRMEIDSGLRRTGVLYDEAVELARKAKELPGIKLTGIYTFRGPILDGKPTLDIEEAGRQEGQLMADLAERLRAEGVPITDVSVGSTSTSASAAEVEGITEIRPGTYVFYDRMQEKYHCCLHEECAAAIHVTVVSKPSDSLLIVDGGSKTFATDVQPGQSPIFLEGFGEIIGHPEMLLERLTEEHGMVAVHGETNVQIGDVLQVIPNHICSTVNLHNDVFLKNEDGTLEKQAVLGRGKVQ</sequence>
<evidence type="ECO:0000256" key="2">
    <source>
        <dbReference type="ARBA" id="ARBA00023239"/>
    </source>
</evidence>
<evidence type="ECO:0000259" key="3">
    <source>
        <dbReference type="SMART" id="SM01119"/>
    </source>
</evidence>
<accession>A0A0V8JES7</accession>
<dbReference type="EMBL" id="LNQN01000001">
    <property type="protein sequence ID" value="KSU85409.1"/>
    <property type="molecule type" value="Genomic_DNA"/>
</dbReference>
<dbReference type="PANTHER" id="PTHR28004:SF2">
    <property type="entry name" value="D-SERINE DEHYDRATASE"/>
    <property type="match status" value="1"/>
</dbReference>
<dbReference type="InterPro" id="IPR042208">
    <property type="entry name" value="D-ser_dehydrat-like_sf"/>
</dbReference>
<dbReference type="OrthoDB" id="9788869at2"/>
<feature type="domain" description="D-serine dehydratase-like" evidence="3">
    <location>
        <begin position="248"/>
        <end position="345"/>
    </location>
</feature>
<protein>
    <submittedName>
        <fullName evidence="4">Amino acid aldolase</fullName>
    </submittedName>
</protein>
<gene>
    <name evidence="4" type="ORF">AS030_07860</name>
</gene>
<dbReference type="SUPFAM" id="SSF51419">
    <property type="entry name" value="PLP-binding barrel"/>
    <property type="match status" value="1"/>
</dbReference>
<organism evidence="4 5">
    <name type="scientific">Fictibacillus enclensis</name>
    <dbReference type="NCBI Taxonomy" id="1017270"/>
    <lineage>
        <taxon>Bacteria</taxon>
        <taxon>Bacillati</taxon>
        <taxon>Bacillota</taxon>
        <taxon>Bacilli</taxon>
        <taxon>Bacillales</taxon>
        <taxon>Fictibacillaceae</taxon>
        <taxon>Fictibacillus</taxon>
    </lineage>
</organism>
<dbReference type="Pfam" id="PF14031">
    <property type="entry name" value="D-ser_dehydrat"/>
    <property type="match status" value="1"/>
</dbReference>
<dbReference type="Gene3D" id="3.20.20.10">
    <property type="entry name" value="Alanine racemase"/>
    <property type="match status" value="1"/>
</dbReference>
<dbReference type="InterPro" id="IPR026956">
    <property type="entry name" value="D-ser_dehydrat-like_dom"/>
</dbReference>
<dbReference type="InterPro" id="IPR001608">
    <property type="entry name" value="Ala_racemase_N"/>
</dbReference>
<evidence type="ECO:0000256" key="1">
    <source>
        <dbReference type="ARBA" id="ARBA00005323"/>
    </source>
</evidence>
<dbReference type="Proteomes" id="UP000054099">
    <property type="component" value="Unassembled WGS sequence"/>
</dbReference>
<proteinExistence type="inferred from homology"/>
<dbReference type="InterPro" id="IPR029066">
    <property type="entry name" value="PLP-binding_barrel"/>
</dbReference>
<keyword evidence="2" id="KW-0456">Lyase</keyword>
<dbReference type="GO" id="GO:0008721">
    <property type="term" value="F:D-serine ammonia-lyase activity"/>
    <property type="evidence" value="ECO:0007669"/>
    <property type="project" value="TreeGrafter"/>
</dbReference>
<dbReference type="RefSeq" id="WP_061970228.1">
    <property type="nucleotide sequence ID" value="NZ_FMAV01000001.1"/>
</dbReference>
<name>A0A0V8JES7_9BACL</name>
<evidence type="ECO:0000313" key="4">
    <source>
        <dbReference type="EMBL" id="KSU85409.1"/>
    </source>
</evidence>
<comment type="caution">
    <text evidence="4">The sequence shown here is derived from an EMBL/GenBank/DDBJ whole genome shotgun (WGS) entry which is preliminary data.</text>
</comment>
<dbReference type="Gene3D" id="2.40.37.20">
    <property type="entry name" value="D-serine dehydratase-like domain"/>
    <property type="match status" value="1"/>
</dbReference>
<dbReference type="InterPro" id="IPR051466">
    <property type="entry name" value="D-amino_acid_metab_enzyme"/>
</dbReference>
<dbReference type="PANTHER" id="PTHR28004">
    <property type="entry name" value="ZGC:162816-RELATED"/>
    <property type="match status" value="1"/>
</dbReference>
<evidence type="ECO:0000313" key="5">
    <source>
        <dbReference type="Proteomes" id="UP000054099"/>
    </source>
</evidence>
<dbReference type="SMART" id="SM01119">
    <property type="entry name" value="D-ser_dehydrat"/>
    <property type="match status" value="1"/>
</dbReference>